<keyword evidence="3" id="KW-1185">Reference proteome</keyword>
<evidence type="ECO:0000313" key="2">
    <source>
        <dbReference type="EMBL" id="EEF58221.1"/>
    </source>
</evidence>
<protein>
    <submittedName>
        <fullName evidence="2">Uncharacterized protein</fullName>
    </submittedName>
</protein>
<feature type="region of interest" description="Disordered" evidence="1">
    <location>
        <begin position="59"/>
        <end position="78"/>
    </location>
</feature>
<organism evidence="2 3">
    <name type="scientific">Pedosphaera parvula (strain Ellin514)</name>
    <dbReference type="NCBI Taxonomy" id="320771"/>
    <lineage>
        <taxon>Bacteria</taxon>
        <taxon>Pseudomonadati</taxon>
        <taxon>Verrucomicrobiota</taxon>
        <taxon>Pedosphaerae</taxon>
        <taxon>Pedosphaerales</taxon>
        <taxon>Pedosphaeraceae</taxon>
        <taxon>Pedosphaera</taxon>
    </lineage>
</organism>
<sequence>MAKKFRLASSREAEQRKITQAIKMMLRGESSAHGRRTNPKAVRHNELETDFIPVVESIKQPHKFRRGRHHPPPSFKKA</sequence>
<name>B9XPJ3_PEDPL</name>
<dbReference type="EMBL" id="ABOX02000047">
    <property type="protein sequence ID" value="EEF58221.1"/>
    <property type="molecule type" value="Genomic_DNA"/>
</dbReference>
<dbReference type="RefSeq" id="WP_007417729.1">
    <property type="nucleotide sequence ID" value="NZ_ABOX02000047.1"/>
</dbReference>
<dbReference type="Proteomes" id="UP000003688">
    <property type="component" value="Unassembled WGS sequence"/>
</dbReference>
<dbReference type="AlphaFoldDB" id="B9XPJ3"/>
<evidence type="ECO:0000256" key="1">
    <source>
        <dbReference type="SAM" id="MobiDB-lite"/>
    </source>
</evidence>
<proteinExistence type="predicted"/>
<comment type="caution">
    <text evidence="2">The sequence shown here is derived from an EMBL/GenBank/DDBJ whole genome shotgun (WGS) entry which is preliminary data.</text>
</comment>
<gene>
    <name evidence="2" type="ORF">Cflav_PD1421</name>
</gene>
<reference evidence="2 3" key="1">
    <citation type="journal article" date="2011" name="J. Bacteriol.">
        <title>Genome sequence of 'Pedosphaera parvula' Ellin514, an aerobic Verrucomicrobial isolate from pasture soil.</title>
        <authorList>
            <person name="Kant R."/>
            <person name="van Passel M.W."/>
            <person name="Sangwan P."/>
            <person name="Palva A."/>
            <person name="Lucas S."/>
            <person name="Copeland A."/>
            <person name="Lapidus A."/>
            <person name="Glavina Del Rio T."/>
            <person name="Dalin E."/>
            <person name="Tice H."/>
            <person name="Bruce D."/>
            <person name="Goodwin L."/>
            <person name="Pitluck S."/>
            <person name="Chertkov O."/>
            <person name="Larimer F.W."/>
            <person name="Land M.L."/>
            <person name="Hauser L."/>
            <person name="Brettin T.S."/>
            <person name="Detter J.C."/>
            <person name="Han S."/>
            <person name="de Vos W.M."/>
            <person name="Janssen P.H."/>
            <person name="Smidt H."/>
        </authorList>
    </citation>
    <scope>NUCLEOTIDE SEQUENCE [LARGE SCALE GENOMIC DNA]</scope>
    <source>
        <strain evidence="2 3">Ellin514</strain>
    </source>
</reference>
<feature type="compositionally biased region" description="Basic residues" evidence="1">
    <location>
        <begin position="60"/>
        <end position="78"/>
    </location>
</feature>
<dbReference type="STRING" id="320771.Cflav_PD1421"/>
<accession>B9XPJ3</accession>
<evidence type="ECO:0000313" key="3">
    <source>
        <dbReference type="Proteomes" id="UP000003688"/>
    </source>
</evidence>